<protein>
    <submittedName>
        <fullName evidence="1">Uncharacterized protein</fullName>
    </submittedName>
</protein>
<dbReference type="RefSeq" id="WP_269664815.1">
    <property type="nucleotide sequence ID" value="NZ_CP114413.1"/>
</dbReference>
<dbReference type="Proteomes" id="UP001164439">
    <property type="component" value="Chromosome"/>
</dbReference>
<gene>
    <name evidence="1" type="ORF">STRCI_008633</name>
</gene>
<name>A0ABY7KW75_9ACTN</name>
<organism evidence="1 2">
    <name type="scientific">Streptomyces cinnabarinus</name>
    <dbReference type="NCBI Taxonomy" id="67287"/>
    <lineage>
        <taxon>Bacteria</taxon>
        <taxon>Bacillati</taxon>
        <taxon>Actinomycetota</taxon>
        <taxon>Actinomycetes</taxon>
        <taxon>Kitasatosporales</taxon>
        <taxon>Streptomycetaceae</taxon>
        <taxon>Streptomyces</taxon>
    </lineage>
</organism>
<sequence>MPAPVEAFLEEPVRGRRSALLALDPFGLALLLVGDPLARPREVPLLDALQEPCPAGLTDCLPEGAATLDTTHTESLECARTIAARVARPSFE</sequence>
<reference evidence="1" key="1">
    <citation type="submission" date="2022-12" db="EMBL/GenBank/DDBJ databases">
        <authorList>
            <person name="Ruckert C."/>
            <person name="Busche T."/>
            <person name="Kalinowski J."/>
            <person name="Wittmann C."/>
        </authorList>
    </citation>
    <scope>NUCLEOTIDE SEQUENCE</scope>
    <source>
        <strain evidence="1">DSM 40467</strain>
    </source>
</reference>
<dbReference type="EMBL" id="CP114413">
    <property type="protein sequence ID" value="WAZ27367.1"/>
    <property type="molecule type" value="Genomic_DNA"/>
</dbReference>
<accession>A0ABY7KW75</accession>
<keyword evidence="2" id="KW-1185">Reference proteome</keyword>
<evidence type="ECO:0000313" key="1">
    <source>
        <dbReference type="EMBL" id="WAZ27367.1"/>
    </source>
</evidence>
<proteinExistence type="predicted"/>
<evidence type="ECO:0000313" key="2">
    <source>
        <dbReference type="Proteomes" id="UP001164439"/>
    </source>
</evidence>